<gene>
    <name evidence="3" type="ORF">A2519_06565</name>
</gene>
<sequence>MQLFFIQMPKKEQTAQIPFGERVRAIRKKKGITQMSLAERLDVTQRVVSYYETEHDNPSLELVGKIARALGVTQLQLLNFREEPVPEGPTPIRSLQRHLSLLPGLPVDDQKFIAKTINMILERHKIQNGEFAHDIERSRR</sequence>
<organism evidence="3 4">
    <name type="scientific">Candidatus Raymondbacteria bacterium RIFOXYD12_FULL_49_13</name>
    <dbReference type="NCBI Taxonomy" id="1817890"/>
    <lineage>
        <taxon>Bacteria</taxon>
        <taxon>Raymondiibacteriota</taxon>
    </lineage>
</organism>
<dbReference type="EMBL" id="MFYX01000101">
    <property type="protein sequence ID" value="OGK02824.1"/>
    <property type="molecule type" value="Genomic_DNA"/>
</dbReference>
<name>A0A1F7F837_UNCRA</name>
<dbReference type="PANTHER" id="PTHR46558">
    <property type="entry name" value="TRACRIPTIONAL REGULATORY PROTEIN-RELATED-RELATED"/>
    <property type="match status" value="1"/>
</dbReference>
<dbReference type="InterPro" id="IPR010982">
    <property type="entry name" value="Lambda_DNA-bd_dom_sf"/>
</dbReference>
<dbReference type="SUPFAM" id="SSF47413">
    <property type="entry name" value="lambda repressor-like DNA-binding domains"/>
    <property type="match status" value="1"/>
</dbReference>
<dbReference type="PROSITE" id="PS50943">
    <property type="entry name" value="HTH_CROC1"/>
    <property type="match status" value="1"/>
</dbReference>
<evidence type="ECO:0000259" key="2">
    <source>
        <dbReference type="PROSITE" id="PS50943"/>
    </source>
</evidence>
<proteinExistence type="predicted"/>
<reference evidence="3 4" key="1">
    <citation type="journal article" date="2016" name="Nat. Commun.">
        <title>Thousands of microbial genomes shed light on interconnected biogeochemical processes in an aquifer system.</title>
        <authorList>
            <person name="Anantharaman K."/>
            <person name="Brown C.T."/>
            <person name="Hug L.A."/>
            <person name="Sharon I."/>
            <person name="Castelle C.J."/>
            <person name="Probst A.J."/>
            <person name="Thomas B.C."/>
            <person name="Singh A."/>
            <person name="Wilkins M.J."/>
            <person name="Karaoz U."/>
            <person name="Brodie E.L."/>
            <person name="Williams K.H."/>
            <person name="Hubbard S.S."/>
            <person name="Banfield J.F."/>
        </authorList>
    </citation>
    <scope>NUCLEOTIDE SEQUENCE [LARGE SCALE GENOMIC DNA]</scope>
</reference>
<evidence type="ECO:0000313" key="3">
    <source>
        <dbReference type="EMBL" id="OGK02824.1"/>
    </source>
</evidence>
<dbReference type="CDD" id="cd00093">
    <property type="entry name" value="HTH_XRE"/>
    <property type="match status" value="1"/>
</dbReference>
<comment type="caution">
    <text evidence="3">The sequence shown here is derived from an EMBL/GenBank/DDBJ whole genome shotgun (WGS) entry which is preliminary data.</text>
</comment>
<dbReference type="PANTHER" id="PTHR46558:SF4">
    <property type="entry name" value="DNA-BIDING PHAGE PROTEIN"/>
    <property type="match status" value="1"/>
</dbReference>
<dbReference type="Gene3D" id="1.10.260.40">
    <property type="entry name" value="lambda repressor-like DNA-binding domains"/>
    <property type="match status" value="1"/>
</dbReference>
<dbReference type="SMART" id="SM00530">
    <property type="entry name" value="HTH_XRE"/>
    <property type="match status" value="1"/>
</dbReference>
<evidence type="ECO:0000256" key="1">
    <source>
        <dbReference type="ARBA" id="ARBA00023125"/>
    </source>
</evidence>
<evidence type="ECO:0000313" key="4">
    <source>
        <dbReference type="Proteomes" id="UP000179243"/>
    </source>
</evidence>
<protein>
    <recommendedName>
        <fullName evidence="2">HTH cro/C1-type domain-containing protein</fullName>
    </recommendedName>
</protein>
<accession>A0A1F7F837</accession>
<dbReference type="GO" id="GO:0003677">
    <property type="term" value="F:DNA binding"/>
    <property type="evidence" value="ECO:0007669"/>
    <property type="project" value="UniProtKB-KW"/>
</dbReference>
<dbReference type="Pfam" id="PF01381">
    <property type="entry name" value="HTH_3"/>
    <property type="match status" value="1"/>
</dbReference>
<dbReference type="AlphaFoldDB" id="A0A1F7F837"/>
<keyword evidence="1" id="KW-0238">DNA-binding</keyword>
<dbReference type="InterPro" id="IPR001387">
    <property type="entry name" value="Cro/C1-type_HTH"/>
</dbReference>
<dbReference type="Proteomes" id="UP000179243">
    <property type="component" value="Unassembled WGS sequence"/>
</dbReference>
<feature type="domain" description="HTH cro/C1-type" evidence="2">
    <location>
        <begin position="23"/>
        <end position="77"/>
    </location>
</feature>